<organism evidence="2 3">
    <name type="scientific">Candidatus Kutchimonas denitrificans</name>
    <dbReference type="NCBI Taxonomy" id="3056748"/>
    <lineage>
        <taxon>Bacteria</taxon>
        <taxon>Pseudomonadati</taxon>
        <taxon>Gemmatimonadota</taxon>
        <taxon>Gemmatimonadia</taxon>
        <taxon>Candidatus Palauibacterales</taxon>
        <taxon>Candidatus Palauibacteraceae</taxon>
        <taxon>Candidatus Kutchimonas</taxon>
    </lineage>
</organism>
<reference evidence="2 3" key="1">
    <citation type="submission" date="2020-01" db="EMBL/GenBank/DDBJ databases">
        <title>Genomes assembled from Gulf of Kutch pelagic sediment metagenomes.</title>
        <authorList>
            <person name="Chandrashekar M."/>
            <person name="Mahajan M.S."/>
            <person name="Dave K.J."/>
            <person name="Vatsa P."/>
            <person name="Nathani N.M."/>
        </authorList>
    </citation>
    <scope>NUCLEOTIDE SEQUENCE [LARGE SCALE GENOMIC DNA]</scope>
    <source>
        <strain evidence="2">KS3-K002</strain>
    </source>
</reference>
<proteinExistence type="predicted"/>
<feature type="chain" id="PRO_5042217904" evidence="1">
    <location>
        <begin position="21"/>
        <end position="121"/>
    </location>
</feature>
<feature type="signal peptide" evidence="1">
    <location>
        <begin position="1"/>
        <end position="20"/>
    </location>
</feature>
<evidence type="ECO:0000256" key="1">
    <source>
        <dbReference type="SAM" id="SignalP"/>
    </source>
</evidence>
<name>A0AAE5CD28_9BACT</name>
<evidence type="ECO:0000313" key="2">
    <source>
        <dbReference type="EMBL" id="NIR76485.1"/>
    </source>
</evidence>
<dbReference type="Proteomes" id="UP000702544">
    <property type="component" value="Unassembled WGS sequence"/>
</dbReference>
<accession>A0AAE5CD28</accession>
<dbReference type="EMBL" id="JAACAK010000130">
    <property type="protein sequence ID" value="NIR76485.1"/>
    <property type="molecule type" value="Genomic_DNA"/>
</dbReference>
<evidence type="ECO:0000313" key="3">
    <source>
        <dbReference type="Proteomes" id="UP000702544"/>
    </source>
</evidence>
<sequence>MPRSVPLLAVMLAAGVTACAGPTVTLPPVAPEDVEVIPQGEEPEQEYREIAPVRQQGTMDTPRTELVRLAREKAARLGADALMIEEYRLNTSYTNPTITLLALAVYYPARHPELTDNPDSR</sequence>
<comment type="caution">
    <text evidence="2">The sequence shown here is derived from an EMBL/GenBank/DDBJ whole genome shotgun (WGS) entry which is preliminary data.</text>
</comment>
<keyword evidence="1" id="KW-0732">Signal</keyword>
<gene>
    <name evidence="2" type="ORF">GWO12_15490</name>
</gene>
<protein>
    <submittedName>
        <fullName evidence="2">Uncharacterized protein</fullName>
    </submittedName>
</protein>
<dbReference type="AlphaFoldDB" id="A0AAE5CD28"/>
<dbReference type="PROSITE" id="PS51257">
    <property type="entry name" value="PROKAR_LIPOPROTEIN"/>
    <property type="match status" value="1"/>
</dbReference>